<evidence type="ECO:0000259" key="12">
    <source>
        <dbReference type="Pfam" id="PF02163"/>
    </source>
</evidence>
<dbReference type="GO" id="GO:0004222">
    <property type="term" value="F:metalloendopeptidase activity"/>
    <property type="evidence" value="ECO:0007669"/>
    <property type="project" value="InterPro"/>
</dbReference>
<keyword evidence="6 11" id="KW-0378">Hydrolase</keyword>
<evidence type="ECO:0000256" key="3">
    <source>
        <dbReference type="ARBA" id="ARBA00007931"/>
    </source>
</evidence>
<dbReference type="EMBL" id="VOBQ01000006">
    <property type="protein sequence ID" value="TWO71654.1"/>
    <property type="molecule type" value="Genomic_DNA"/>
</dbReference>
<evidence type="ECO:0000256" key="9">
    <source>
        <dbReference type="ARBA" id="ARBA00023049"/>
    </source>
</evidence>
<evidence type="ECO:0000256" key="1">
    <source>
        <dbReference type="ARBA" id="ARBA00001947"/>
    </source>
</evidence>
<protein>
    <recommendedName>
        <fullName evidence="11">Zinc metalloprotease</fullName>
        <ecNumber evidence="11">3.4.24.-</ecNumber>
    </recommendedName>
</protein>
<dbReference type="RefSeq" id="WP_145892595.1">
    <property type="nucleotide sequence ID" value="NZ_VOBQ01000006.1"/>
</dbReference>
<reference evidence="14 15" key="1">
    <citation type="submission" date="2019-07" db="EMBL/GenBank/DDBJ databases">
        <title>Caenimonas sedimenti sp. nov., isolated from activated sludge.</title>
        <authorList>
            <person name="Xu J."/>
        </authorList>
    </citation>
    <scope>NUCLEOTIDE SEQUENCE [LARGE SCALE GENOMIC DNA]</scope>
    <source>
        <strain evidence="14 15">HX-9-20</strain>
    </source>
</reference>
<keyword evidence="15" id="KW-1185">Reference proteome</keyword>
<dbReference type="Gene3D" id="2.30.42.10">
    <property type="match status" value="2"/>
</dbReference>
<evidence type="ECO:0000256" key="2">
    <source>
        <dbReference type="ARBA" id="ARBA00004141"/>
    </source>
</evidence>
<keyword evidence="8 11" id="KW-1133">Transmembrane helix</keyword>
<name>A0A562ZU43_9BURK</name>
<dbReference type="Proteomes" id="UP000318199">
    <property type="component" value="Unassembled WGS sequence"/>
</dbReference>
<dbReference type="GO" id="GO:0016020">
    <property type="term" value="C:membrane"/>
    <property type="evidence" value="ECO:0007669"/>
    <property type="project" value="UniProtKB-SubCell"/>
</dbReference>
<evidence type="ECO:0000256" key="11">
    <source>
        <dbReference type="RuleBase" id="RU362031"/>
    </source>
</evidence>
<keyword evidence="5 11" id="KW-0812">Transmembrane</keyword>
<comment type="subcellular location">
    <subcellularLocation>
        <location evidence="2">Membrane</location>
        <topology evidence="2">Multi-pass membrane protein</topology>
    </subcellularLocation>
</comment>
<gene>
    <name evidence="14" type="primary">rseP</name>
    <name evidence="14" type="ORF">FN976_08555</name>
</gene>
<dbReference type="PANTHER" id="PTHR42837:SF2">
    <property type="entry name" value="MEMBRANE METALLOPROTEASE ARASP2, CHLOROPLASTIC-RELATED"/>
    <property type="match status" value="1"/>
</dbReference>
<dbReference type="EC" id="3.4.24.-" evidence="11"/>
<dbReference type="InterPro" id="IPR041489">
    <property type="entry name" value="PDZ_6"/>
</dbReference>
<organism evidence="14 15">
    <name type="scientific">Caenimonas sedimenti</name>
    <dbReference type="NCBI Taxonomy" id="2596921"/>
    <lineage>
        <taxon>Bacteria</taxon>
        <taxon>Pseudomonadati</taxon>
        <taxon>Pseudomonadota</taxon>
        <taxon>Betaproteobacteria</taxon>
        <taxon>Burkholderiales</taxon>
        <taxon>Comamonadaceae</taxon>
        <taxon>Caenimonas</taxon>
    </lineage>
</organism>
<keyword evidence="11" id="KW-0479">Metal-binding</keyword>
<sequence length="483" mass="51929">MLTLLAFVVAITVLIGFHEYGHYRVAVACGVRVRRFGIATLPVTVPLPGASWGHRLMYRLAKPVLEWTPKRQPEGQNTVFAIGLFPLAGYVQMVGQGDEADVTPDEEAYSFKHKPVSSRFAIVAAGPIANLLLAILLYAAVNWVGIDEPRPILGSPVAGSIAAEAGLQGGETVARAGFEGDPMEPIQSFEELRWLLTRGALDGRDLRIGLAEPGNRGGRHLLLPLSRIDAKDADAQLLRKVGIVSPWSPPAIGDIAAGGAAERAGLQKGDVVRKVAGKEVGDAQQLRDHIRAQVKDGVGLRATWEIDRGGRVLALEVTPDPITEKGAPPFGRIGAYVGAPPAMVLVRHGPVDGLWNGLVRTWEVSELTVRMMGRMIIGQASLKNLSGPVTIADYAGKSASLGLTQYLMYLALISVSLGVLNLLPIPVLDGGHLMYYLWEAVTGKAVSEQWMERLQRGGLMVLLVMMSIALFNDGSRYIPRLFG</sequence>
<evidence type="ECO:0000313" key="15">
    <source>
        <dbReference type="Proteomes" id="UP000318199"/>
    </source>
</evidence>
<feature type="transmembrane region" description="Helical" evidence="11">
    <location>
        <begin position="406"/>
        <end position="428"/>
    </location>
</feature>
<dbReference type="Pfam" id="PF17820">
    <property type="entry name" value="PDZ_6"/>
    <property type="match status" value="1"/>
</dbReference>
<feature type="domain" description="Peptidase M50" evidence="12">
    <location>
        <begin position="6"/>
        <end position="39"/>
    </location>
</feature>
<dbReference type="NCBIfam" id="TIGR00054">
    <property type="entry name" value="RIP metalloprotease RseP"/>
    <property type="match status" value="1"/>
</dbReference>
<keyword evidence="4 14" id="KW-0645">Protease</keyword>
<keyword evidence="7 11" id="KW-0862">Zinc</keyword>
<dbReference type="GO" id="GO:0046872">
    <property type="term" value="F:metal ion binding"/>
    <property type="evidence" value="ECO:0007669"/>
    <property type="project" value="UniProtKB-KW"/>
</dbReference>
<feature type="domain" description="Peptidase M50" evidence="12">
    <location>
        <begin position="75"/>
        <end position="464"/>
    </location>
</feature>
<feature type="transmembrane region" description="Helical" evidence="11">
    <location>
        <begin position="454"/>
        <end position="471"/>
    </location>
</feature>
<dbReference type="Pfam" id="PF02163">
    <property type="entry name" value="Peptidase_M50"/>
    <property type="match status" value="2"/>
</dbReference>
<comment type="similarity">
    <text evidence="3 11">Belongs to the peptidase M50B family.</text>
</comment>
<dbReference type="SUPFAM" id="SSF50156">
    <property type="entry name" value="PDZ domain-like"/>
    <property type="match status" value="1"/>
</dbReference>
<evidence type="ECO:0000256" key="10">
    <source>
        <dbReference type="ARBA" id="ARBA00023136"/>
    </source>
</evidence>
<dbReference type="PANTHER" id="PTHR42837">
    <property type="entry name" value="REGULATOR OF SIGMA-E PROTEASE RSEP"/>
    <property type="match status" value="1"/>
</dbReference>
<keyword evidence="9 11" id="KW-0482">Metalloprotease</keyword>
<comment type="caution">
    <text evidence="14">The sequence shown here is derived from an EMBL/GenBank/DDBJ whole genome shotgun (WGS) entry which is preliminary data.</text>
</comment>
<evidence type="ECO:0000313" key="14">
    <source>
        <dbReference type="EMBL" id="TWO71654.1"/>
    </source>
</evidence>
<evidence type="ECO:0000256" key="8">
    <source>
        <dbReference type="ARBA" id="ARBA00022989"/>
    </source>
</evidence>
<dbReference type="OrthoDB" id="9782003at2"/>
<feature type="domain" description="PDZ" evidence="13">
    <location>
        <begin position="254"/>
        <end position="293"/>
    </location>
</feature>
<accession>A0A562ZU43</accession>
<dbReference type="AlphaFoldDB" id="A0A562ZU43"/>
<evidence type="ECO:0000259" key="13">
    <source>
        <dbReference type="Pfam" id="PF17820"/>
    </source>
</evidence>
<dbReference type="InterPro" id="IPR036034">
    <property type="entry name" value="PDZ_sf"/>
</dbReference>
<evidence type="ECO:0000256" key="4">
    <source>
        <dbReference type="ARBA" id="ARBA00022670"/>
    </source>
</evidence>
<dbReference type="InterPro" id="IPR008915">
    <property type="entry name" value="Peptidase_M50"/>
</dbReference>
<keyword evidence="10 11" id="KW-0472">Membrane</keyword>
<proteinExistence type="inferred from homology"/>
<evidence type="ECO:0000256" key="7">
    <source>
        <dbReference type="ARBA" id="ARBA00022833"/>
    </source>
</evidence>
<evidence type="ECO:0000256" key="6">
    <source>
        <dbReference type="ARBA" id="ARBA00022801"/>
    </source>
</evidence>
<dbReference type="InterPro" id="IPR004387">
    <property type="entry name" value="Pept_M50_Zn"/>
</dbReference>
<evidence type="ECO:0000256" key="5">
    <source>
        <dbReference type="ARBA" id="ARBA00022692"/>
    </source>
</evidence>
<comment type="cofactor">
    <cofactor evidence="1 11">
        <name>Zn(2+)</name>
        <dbReference type="ChEBI" id="CHEBI:29105"/>
    </cofactor>
</comment>
<feature type="transmembrane region" description="Helical" evidence="11">
    <location>
        <begin position="120"/>
        <end position="141"/>
    </location>
</feature>
<dbReference type="GO" id="GO:0006508">
    <property type="term" value="P:proteolysis"/>
    <property type="evidence" value="ECO:0007669"/>
    <property type="project" value="UniProtKB-KW"/>
</dbReference>